<evidence type="ECO:0000256" key="1">
    <source>
        <dbReference type="ARBA" id="ARBA00010692"/>
    </source>
</evidence>
<dbReference type="PANTHER" id="PTHR34295:SF1">
    <property type="entry name" value="BIOTIN TRANSPORTER BIOY"/>
    <property type="match status" value="1"/>
</dbReference>
<reference evidence="4 5" key="1">
    <citation type="submission" date="2013-05" db="EMBL/GenBank/DDBJ databases">
        <title>Draft genome sequence of Rubidibacter lacunae KORDI 51-2.</title>
        <authorList>
            <person name="Choi D.H."/>
            <person name="Noh J.H."/>
            <person name="Kwon K.-K."/>
            <person name="Lee J.-H."/>
            <person name="Ryu J.-Y."/>
        </authorList>
    </citation>
    <scope>NUCLEOTIDE SEQUENCE [LARGE SCALE GENOMIC DNA]</scope>
    <source>
        <strain evidence="4 5">KORDI 51-2</strain>
    </source>
</reference>
<comment type="caution">
    <text evidence="4">The sequence shown here is derived from an EMBL/GenBank/DDBJ whole genome shotgun (WGS) entry which is preliminary data.</text>
</comment>
<accession>U5DNE7</accession>
<feature type="transmembrane region" description="Helical" evidence="3">
    <location>
        <begin position="97"/>
        <end position="115"/>
    </location>
</feature>
<evidence type="ECO:0000313" key="5">
    <source>
        <dbReference type="Proteomes" id="UP000016960"/>
    </source>
</evidence>
<dbReference type="RefSeq" id="WP_022605664.1">
    <property type="nucleotide sequence ID" value="NZ_ASSJ01000031.1"/>
</dbReference>
<evidence type="ECO:0000313" key="4">
    <source>
        <dbReference type="EMBL" id="ERN42119.1"/>
    </source>
</evidence>
<dbReference type="Pfam" id="PF02632">
    <property type="entry name" value="BioY"/>
    <property type="match status" value="1"/>
</dbReference>
<dbReference type="GO" id="GO:0015225">
    <property type="term" value="F:biotin transmembrane transporter activity"/>
    <property type="evidence" value="ECO:0007669"/>
    <property type="project" value="UniProtKB-UniRule"/>
</dbReference>
<feature type="transmembrane region" description="Helical" evidence="3">
    <location>
        <begin position="71"/>
        <end position="91"/>
    </location>
</feature>
<dbReference type="PANTHER" id="PTHR34295">
    <property type="entry name" value="BIOTIN TRANSPORTER BIOY"/>
    <property type="match status" value="1"/>
</dbReference>
<sequence length="195" mass="20592">MSFSYELLWTLIGLLLTIGGTFVEAFATNPPWQWGDLGLKIQTLGVTFQTGAVLLTGCVGGKKAGALSQVAYLMLGLAWLPVFSHGGGWSYLQQPTFGYILGFVPGAWLCGWLAFRDRPKIEMLVLASAAGLVVIHACGLLYLTGLAFIGPKFGATGPPLLAALSAYSLKPLPGQLAVLCAAATIAFGLRQVQFN</sequence>
<evidence type="ECO:0000256" key="2">
    <source>
        <dbReference type="PIRNR" id="PIRNR016661"/>
    </source>
</evidence>
<name>U5DNE7_9CHRO</name>
<dbReference type="InParanoid" id="U5DNE7"/>
<dbReference type="PATRIC" id="fig|582515.4.peg.1355"/>
<dbReference type="GO" id="GO:0005886">
    <property type="term" value="C:plasma membrane"/>
    <property type="evidence" value="ECO:0007669"/>
    <property type="project" value="UniProtKB-SubCell"/>
</dbReference>
<dbReference type="Proteomes" id="UP000016960">
    <property type="component" value="Unassembled WGS sequence"/>
</dbReference>
<feature type="transmembrane region" description="Helical" evidence="3">
    <location>
        <begin position="41"/>
        <end position="59"/>
    </location>
</feature>
<protein>
    <recommendedName>
        <fullName evidence="2">Biotin transporter</fullName>
    </recommendedName>
</protein>
<evidence type="ECO:0000256" key="3">
    <source>
        <dbReference type="SAM" id="Phobius"/>
    </source>
</evidence>
<comment type="similarity">
    <text evidence="1 2">Belongs to the BioY family.</text>
</comment>
<keyword evidence="2 3" id="KW-0472">Membrane</keyword>
<dbReference type="PIRSF" id="PIRSF016661">
    <property type="entry name" value="BioY"/>
    <property type="match status" value="1"/>
</dbReference>
<dbReference type="OrthoDB" id="9803495at2"/>
<dbReference type="Gene3D" id="1.10.1760.20">
    <property type="match status" value="1"/>
</dbReference>
<dbReference type="eggNOG" id="COG1268">
    <property type="taxonomic scope" value="Bacteria"/>
</dbReference>
<comment type="subcellular location">
    <subcellularLocation>
        <location evidence="2">Cell membrane</location>
        <topology evidence="2">Multi-pass membrane protein</topology>
    </subcellularLocation>
</comment>
<feature type="transmembrane region" description="Helical" evidence="3">
    <location>
        <begin position="169"/>
        <end position="189"/>
    </location>
</feature>
<keyword evidence="5" id="KW-1185">Reference proteome</keyword>
<dbReference type="InterPro" id="IPR003784">
    <property type="entry name" value="BioY"/>
</dbReference>
<dbReference type="AlphaFoldDB" id="U5DNE7"/>
<keyword evidence="3" id="KW-0812">Transmembrane</keyword>
<feature type="transmembrane region" description="Helical" evidence="3">
    <location>
        <begin position="124"/>
        <end position="149"/>
    </location>
</feature>
<gene>
    <name evidence="4" type="ORF">KR51_00012080</name>
</gene>
<keyword evidence="2" id="KW-1003">Cell membrane</keyword>
<dbReference type="STRING" id="582515.KR51_00012080"/>
<keyword evidence="2" id="KW-0813">Transport</keyword>
<organism evidence="4 5">
    <name type="scientific">Rubidibacter lacunae KORDI 51-2</name>
    <dbReference type="NCBI Taxonomy" id="582515"/>
    <lineage>
        <taxon>Bacteria</taxon>
        <taxon>Bacillati</taxon>
        <taxon>Cyanobacteriota</taxon>
        <taxon>Cyanophyceae</taxon>
        <taxon>Oscillatoriophycideae</taxon>
        <taxon>Chroococcales</taxon>
        <taxon>Aphanothecaceae</taxon>
        <taxon>Rubidibacter</taxon>
    </lineage>
</organism>
<dbReference type="EMBL" id="ASSJ01000031">
    <property type="protein sequence ID" value="ERN42119.1"/>
    <property type="molecule type" value="Genomic_DNA"/>
</dbReference>
<dbReference type="FunCoup" id="U5DNE7">
    <property type="interactions" value="54"/>
</dbReference>
<keyword evidence="3" id="KW-1133">Transmembrane helix</keyword>
<proteinExistence type="inferred from homology"/>